<dbReference type="PROSITE" id="PS50949">
    <property type="entry name" value="HTH_GNTR"/>
    <property type="match status" value="1"/>
</dbReference>
<evidence type="ECO:0000256" key="2">
    <source>
        <dbReference type="ARBA" id="ARBA00023125"/>
    </source>
</evidence>
<organism evidence="6 7">
    <name type="scientific">Streptoalloteichus tenebrarius (strain ATCC 17920 / DSM 40477 / JCM 4838 / CBS 697.72 / NBRC 16177 / NCIMB 11028 / NRRL B-12390 / A12253. 1 / ISP 5477)</name>
    <name type="common">Streptomyces tenebrarius</name>
    <dbReference type="NCBI Taxonomy" id="1933"/>
    <lineage>
        <taxon>Bacteria</taxon>
        <taxon>Bacillati</taxon>
        <taxon>Actinomycetota</taxon>
        <taxon>Actinomycetes</taxon>
        <taxon>Pseudonocardiales</taxon>
        <taxon>Pseudonocardiaceae</taxon>
        <taxon>Streptoalloteichus</taxon>
    </lineage>
</organism>
<dbReference type="InterPro" id="IPR036390">
    <property type="entry name" value="WH_DNA-bd_sf"/>
</dbReference>
<dbReference type="EMBL" id="JAMTCP010000005">
    <property type="protein sequence ID" value="MCP2257713.1"/>
    <property type="molecule type" value="Genomic_DNA"/>
</dbReference>
<dbReference type="Gene3D" id="1.10.10.10">
    <property type="entry name" value="Winged helix-like DNA-binding domain superfamily/Winged helix DNA-binding domain"/>
    <property type="match status" value="1"/>
</dbReference>
<dbReference type="SMART" id="SM00895">
    <property type="entry name" value="FCD"/>
    <property type="match status" value="1"/>
</dbReference>
<dbReference type="Gene3D" id="1.20.120.530">
    <property type="entry name" value="GntR ligand-binding domain-like"/>
    <property type="match status" value="1"/>
</dbReference>
<dbReference type="InterPro" id="IPR011711">
    <property type="entry name" value="GntR_C"/>
</dbReference>
<dbReference type="Pfam" id="PF00392">
    <property type="entry name" value="GntR"/>
    <property type="match status" value="1"/>
</dbReference>
<evidence type="ECO:0000313" key="6">
    <source>
        <dbReference type="EMBL" id="MCP2257713.1"/>
    </source>
</evidence>
<dbReference type="InterPro" id="IPR000524">
    <property type="entry name" value="Tscrpt_reg_HTH_GntR"/>
</dbReference>
<accession>A0ABT1HQE1</accession>
<dbReference type="PANTHER" id="PTHR43537:SF24">
    <property type="entry name" value="GLUCONATE OPERON TRANSCRIPTIONAL REPRESSOR"/>
    <property type="match status" value="1"/>
</dbReference>
<evidence type="ECO:0000256" key="1">
    <source>
        <dbReference type="ARBA" id="ARBA00023015"/>
    </source>
</evidence>
<protein>
    <submittedName>
        <fullName evidence="6">Transcriptional regulator, GntR family</fullName>
    </submittedName>
</protein>
<dbReference type="PRINTS" id="PR00035">
    <property type="entry name" value="HTHGNTR"/>
</dbReference>
<evidence type="ECO:0000256" key="3">
    <source>
        <dbReference type="ARBA" id="ARBA00023163"/>
    </source>
</evidence>
<evidence type="ECO:0000256" key="4">
    <source>
        <dbReference type="SAM" id="MobiDB-lite"/>
    </source>
</evidence>
<dbReference type="SUPFAM" id="SSF46785">
    <property type="entry name" value="Winged helix' DNA-binding domain"/>
    <property type="match status" value="1"/>
</dbReference>
<evidence type="ECO:0000259" key="5">
    <source>
        <dbReference type="PROSITE" id="PS50949"/>
    </source>
</evidence>
<keyword evidence="2" id="KW-0238">DNA-binding</keyword>
<name>A0ABT1HQE1_STRSD</name>
<dbReference type="InterPro" id="IPR008920">
    <property type="entry name" value="TF_FadR/GntR_C"/>
</dbReference>
<dbReference type="Pfam" id="PF07729">
    <property type="entry name" value="FCD"/>
    <property type="match status" value="1"/>
</dbReference>
<sequence length="265" mass="27581">MKHMTHNGVEAAPAGTAGTAAGVSATERAYAHVKGCLLDGSYADGELLSEGEVAAALAMSRTPVREAFLRLQAEGFLRLYPKRGAWVVPVSAAEAQALLEARLVMESFAIDKLAARGRDALRAVGADLAAHPAAFHGRPMDEGERHAADRDFHARLVAAGDNPLISDQYDALRDRQVRLTAIARRVDPDHAAKVGDEHVAIAAALREGDPERAKRLLRAHLRGSLLRLGITPGPLFAESSGAAGPAGAAGAAGADADADATGRAD</sequence>
<dbReference type="PANTHER" id="PTHR43537">
    <property type="entry name" value="TRANSCRIPTIONAL REGULATOR, GNTR FAMILY"/>
    <property type="match status" value="1"/>
</dbReference>
<keyword evidence="1" id="KW-0805">Transcription regulation</keyword>
<dbReference type="SMART" id="SM00345">
    <property type="entry name" value="HTH_GNTR"/>
    <property type="match status" value="1"/>
</dbReference>
<reference evidence="6 7" key="1">
    <citation type="submission" date="2022-06" db="EMBL/GenBank/DDBJ databases">
        <title>Genomic Encyclopedia of Archaeal and Bacterial Type Strains, Phase II (KMG-II): from individual species to whole genera.</title>
        <authorList>
            <person name="Goeker M."/>
        </authorList>
    </citation>
    <scope>NUCLEOTIDE SEQUENCE [LARGE SCALE GENOMIC DNA]</scope>
    <source>
        <strain evidence="6 7">DSM 40477</strain>
    </source>
</reference>
<gene>
    <name evidence="6" type="ORF">LX15_001399</name>
</gene>
<feature type="region of interest" description="Disordered" evidence="4">
    <location>
        <begin position="238"/>
        <end position="265"/>
    </location>
</feature>
<keyword evidence="7" id="KW-1185">Reference proteome</keyword>
<feature type="domain" description="HTH gntR-type" evidence="5">
    <location>
        <begin position="23"/>
        <end position="90"/>
    </location>
</feature>
<comment type="caution">
    <text evidence="6">The sequence shown here is derived from an EMBL/GenBank/DDBJ whole genome shotgun (WGS) entry which is preliminary data.</text>
</comment>
<dbReference type="Proteomes" id="UP001205311">
    <property type="component" value="Unassembled WGS sequence"/>
</dbReference>
<keyword evidence="3" id="KW-0804">Transcription</keyword>
<dbReference type="InterPro" id="IPR036388">
    <property type="entry name" value="WH-like_DNA-bd_sf"/>
</dbReference>
<dbReference type="SUPFAM" id="SSF48008">
    <property type="entry name" value="GntR ligand-binding domain-like"/>
    <property type="match status" value="1"/>
</dbReference>
<proteinExistence type="predicted"/>
<evidence type="ECO:0000313" key="7">
    <source>
        <dbReference type="Proteomes" id="UP001205311"/>
    </source>
</evidence>
<feature type="compositionally biased region" description="Low complexity" evidence="4">
    <location>
        <begin position="241"/>
        <end position="259"/>
    </location>
</feature>